<dbReference type="InterPro" id="IPR007607">
    <property type="entry name" value="BacA/B"/>
</dbReference>
<dbReference type="RefSeq" id="WP_249905172.1">
    <property type="nucleotide sequence ID" value="NZ_JAMGBA010000004.1"/>
</dbReference>
<evidence type="ECO:0000313" key="3">
    <source>
        <dbReference type="EMBL" id="MCL6699714.1"/>
    </source>
</evidence>
<proteinExistence type="inferred from homology"/>
<dbReference type="Pfam" id="PF04519">
    <property type="entry name" value="Bactofilin"/>
    <property type="match status" value="1"/>
</dbReference>
<comment type="caution">
    <text evidence="3">The sequence shown here is derived from an EMBL/GenBank/DDBJ whole genome shotgun (WGS) entry which is preliminary data.</text>
</comment>
<evidence type="ECO:0000313" key="4">
    <source>
        <dbReference type="Proteomes" id="UP001203410"/>
    </source>
</evidence>
<gene>
    <name evidence="3" type="ORF">LZ496_13095</name>
</gene>
<protein>
    <submittedName>
        <fullName evidence="3">Polymer-forming cytoskeletal protein</fullName>
    </submittedName>
</protein>
<evidence type="ECO:0000256" key="2">
    <source>
        <dbReference type="SAM" id="MobiDB-lite"/>
    </source>
</evidence>
<evidence type="ECO:0000256" key="1">
    <source>
        <dbReference type="ARBA" id="ARBA00044755"/>
    </source>
</evidence>
<dbReference type="PANTHER" id="PTHR35024:SF4">
    <property type="entry name" value="POLYMER-FORMING CYTOSKELETAL PROTEIN"/>
    <property type="match status" value="1"/>
</dbReference>
<dbReference type="Proteomes" id="UP001203410">
    <property type="component" value="Unassembled WGS sequence"/>
</dbReference>
<feature type="region of interest" description="Disordered" evidence="2">
    <location>
        <begin position="1"/>
        <end position="20"/>
    </location>
</feature>
<keyword evidence="4" id="KW-1185">Reference proteome</keyword>
<sequence>MFSKKPDSTDRPSGNAAMSDSTFSVLGPDIAIKGDLTATKDLHLDGRIDGDITCAALVQGVSSEVTGTVVAESARIAGTIKGSITANTLVILKTARIEGDVAYQSLTIEEGAQVNGKFAPRQVEAEPKLMLAGGTEVN</sequence>
<dbReference type="EMBL" id="JAMGBA010000004">
    <property type="protein sequence ID" value="MCL6699714.1"/>
    <property type="molecule type" value="Genomic_DNA"/>
</dbReference>
<name>A0ABT0RXG1_9SPHN</name>
<organism evidence="3 4">
    <name type="scientific">Sphingomonas caseinilyticus</name>
    <dbReference type="NCBI Taxonomy" id="2908205"/>
    <lineage>
        <taxon>Bacteria</taxon>
        <taxon>Pseudomonadati</taxon>
        <taxon>Pseudomonadota</taxon>
        <taxon>Alphaproteobacteria</taxon>
        <taxon>Sphingomonadales</taxon>
        <taxon>Sphingomonadaceae</taxon>
        <taxon>Sphingomonas</taxon>
    </lineage>
</organism>
<reference evidence="3 4" key="1">
    <citation type="submission" date="2022-05" db="EMBL/GenBank/DDBJ databases">
        <authorList>
            <person name="Jo J.-H."/>
            <person name="Im W.-T."/>
        </authorList>
    </citation>
    <scope>NUCLEOTIDE SEQUENCE [LARGE SCALE GENOMIC DNA]</scope>
    <source>
        <strain evidence="3 4">NSE70-1</strain>
    </source>
</reference>
<comment type="similarity">
    <text evidence="1">Belongs to the bactofilin family.</text>
</comment>
<dbReference type="PANTHER" id="PTHR35024">
    <property type="entry name" value="HYPOTHETICAL CYTOSOLIC PROTEIN"/>
    <property type="match status" value="1"/>
</dbReference>
<feature type="compositionally biased region" description="Basic and acidic residues" evidence="2">
    <location>
        <begin position="1"/>
        <end position="10"/>
    </location>
</feature>
<accession>A0ABT0RXG1</accession>